<reference evidence="1" key="1">
    <citation type="journal article" date="2020" name="Stud. Mycol.">
        <title>101 Dothideomycetes genomes: a test case for predicting lifestyles and emergence of pathogens.</title>
        <authorList>
            <person name="Haridas S."/>
            <person name="Albert R."/>
            <person name="Binder M."/>
            <person name="Bloem J."/>
            <person name="Labutti K."/>
            <person name="Salamov A."/>
            <person name="Andreopoulos B."/>
            <person name="Baker S."/>
            <person name="Barry K."/>
            <person name="Bills G."/>
            <person name="Bluhm B."/>
            <person name="Cannon C."/>
            <person name="Castanera R."/>
            <person name="Culley D."/>
            <person name="Daum C."/>
            <person name="Ezra D."/>
            <person name="Gonzalez J."/>
            <person name="Henrissat B."/>
            <person name="Kuo A."/>
            <person name="Liang C."/>
            <person name="Lipzen A."/>
            <person name="Lutzoni F."/>
            <person name="Magnuson J."/>
            <person name="Mondo S."/>
            <person name="Nolan M."/>
            <person name="Ohm R."/>
            <person name="Pangilinan J."/>
            <person name="Park H.-J."/>
            <person name="Ramirez L."/>
            <person name="Alfaro M."/>
            <person name="Sun H."/>
            <person name="Tritt A."/>
            <person name="Yoshinaga Y."/>
            <person name="Zwiers L.-H."/>
            <person name="Turgeon B."/>
            <person name="Goodwin S."/>
            <person name="Spatafora J."/>
            <person name="Crous P."/>
            <person name="Grigoriev I."/>
        </authorList>
    </citation>
    <scope>NUCLEOTIDE SEQUENCE</scope>
    <source>
        <strain evidence="1">CBS 627.86</strain>
    </source>
</reference>
<dbReference type="AlphaFoldDB" id="A0A6A5Z896"/>
<accession>A0A6A5Z896</accession>
<evidence type="ECO:0008006" key="3">
    <source>
        <dbReference type="Google" id="ProtNLM"/>
    </source>
</evidence>
<dbReference type="PANTHER" id="PTHR38886:SF1">
    <property type="entry name" value="NACHT-NTPASE AND P-LOOP NTPASES N-TERMINAL DOMAIN-CONTAINING PROTEIN"/>
    <property type="match status" value="1"/>
</dbReference>
<proteinExistence type="predicted"/>
<keyword evidence="2" id="KW-1185">Reference proteome</keyword>
<protein>
    <recommendedName>
        <fullName evidence="3">Fungal N-terminal domain-containing protein</fullName>
    </recommendedName>
</protein>
<dbReference type="Proteomes" id="UP000799770">
    <property type="component" value="Unassembled WGS sequence"/>
</dbReference>
<sequence>MLQFRFPAGDFVAASHLLHKVISALRETNGASADFTYSITQLSRIRKIISAVQSLQSTELDASQVEELQFLDKQCQIPLETFMKRLERLEPELGLGANATKSRVLQGKRAFRKVHCGLRLKRHVEELYQKISPQLALVDIQVELIGLYSSTSKLQGNFH</sequence>
<dbReference type="PANTHER" id="PTHR38886">
    <property type="entry name" value="SESA DOMAIN-CONTAINING PROTEIN"/>
    <property type="match status" value="1"/>
</dbReference>
<dbReference type="EMBL" id="ML977322">
    <property type="protein sequence ID" value="KAF2115650.1"/>
    <property type="molecule type" value="Genomic_DNA"/>
</dbReference>
<name>A0A6A5Z896_9PLEO</name>
<gene>
    <name evidence="1" type="ORF">BDV96DRAFT_645842</name>
</gene>
<organism evidence="1 2">
    <name type="scientific">Lophiotrema nucula</name>
    <dbReference type="NCBI Taxonomy" id="690887"/>
    <lineage>
        <taxon>Eukaryota</taxon>
        <taxon>Fungi</taxon>
        <taxon>Dikarya</taxon>
        <taxon>Ascomycota</taxon>
        <taxon>Pezizomycotina</taxon>
        <taxon>Dothideomycetes</taxon>
        <taxon>Pleosporomycetidae</taxon>
        <taxon>Pleosporales</taxon>
        <taxon>Lophiotremataceae</taxon>
        <taxon>Lophiotrema</taxon>
    </lineage>
</organism>
<evidence type="ECO:0000313" key="1">
    <source>
        <dbReference type="EMBL" id="KAF2115650.1"/>
    </source>
</evidence>
<dbReference type="OrthoDB" id="3045089at2759"/>
<evidence type="ECO:0000313" key="2">
    <source>
        <dbReference type="Proteomes" id="UP000799770"/>
    </source>
</evidence>